<dbReference type="Proteomes" id="UP000193990">
    <property type="component" value="Unassembled WGS sequence"/>
</dbReference>
<name>A0A1X1QWT6_MYCBE</name>
<organism evidence="1 2">
    <name type="scientific">Mycobacterium bohemicum</name>
    <dbReference type="NCBI Taxonomy" id="56425"/>
    <lineage>
        <taxon>Bacteria</taxon>
        <taxon>Bacillati</taxon>
        <taxon>Actinomycetota</taxon>
        <taxon>Actinomycetes</taxon>
        <taxon>Mycobacteriales</taxon>
        <taxon>Mycobacteriaceae</taxon>
        <taxon>Mycobacterium</taxon>
    </lineage>
</organism>
<gene>
    <name evidence="1" type="ORF">AWB93_22690</name>
</gene>
<accession>A0A1X1QWT6</accession>
<dbReference type="STRING" id="56425.AWB93_22690"/>
<dbReference type="EMBL" id="LQOK01000047">
    <property type="protein sequence ID" value="ORU95788.1"/>
    <property type="molecule type" value="Genomic_DNA"/>
</dbReference>
<reference evidence="1 2" key="1">
    <citation type="submission" date="2016-01" db="EMBL/GenBank/DDBJ databases">
        <title>The new phylogeny of the genus Mycobacterium.</title>
        <authorList>
            <person name="Tarcisio F."/>
            <person name="Conor M."/>
            <person name="Antonella G."/>
            <person name="Elisabetta G."/>
            <person name="Giulia F.S."/>
            <person name="Sara T."/>
            <person name="Anna F."/>
            <person name="Clotilde B."/>
            <person name="Roberto B."/>
            <person name="Veronica D.S."/>
            <person name="Fabio R."/>
            <person name="Monica P."/>
            <person name="Olivier J."/>
            <person name="Enrico T."/>
            <person name="Nicola S."/>
        </authorList>
    </citation>
    <scope>NUCLEOTIDE SEQUENCE [LARGE SCALE GENOMIC DNA]</scope>
    <source>
        <strain evidence="1 2">DSM 44277</strain>
    </source>
</reference>
<evidence type="ECO:0000313" key="2">
    <source>
        <dbReference type="Proteomes" id="UP000193990"/>
    </source>
</evidence>
<evidence type="ECO:0000313" key="1">
    <source>
        <dbReference type="EMBL" id="ORU95788.1"/>
    </source>
</evidence>
<protein>
    <submittedName>
        <fullName evidence="1">Uncharacterized protein</fullName>
    </submittedName>
</protein>
<sequence length="89" mass="9500">MVRDIVAKSPVLMRSVMVDASGDYDPVTAVGVPTLFLLADGQDPEEFLEGNSRAPLTVICGTPDSPVGRDGLTLRDQDGSYAYADIEKL</sequence>
<dbReference type="AlphaFoldDB" id="A0A1X1QWT6"/>
<comment type="caution">
    <text evidence="1">The sequence shown here is derived from an EMBL/GenBank/DDBJ whole genome shotgun (WGS) entry which is preliminary data.</text>
</comment>
<proteinExistence type="predicted"/>
<keyword evidence="2" id="KW-1185">Reference proteome</keyword>